<dbReference type="GO" id="GO:0005886">
    <property type="term" value="C:plasma membrane"/>
    <property type="evidence" value="ECO:0007669"/>
    <property type="project" value="UniProtKB-SubCell"/>
</dbReference>
<dbReference type="RefSeq" id="WP_062900685.1">
    <property type="nucleotide sequence ID" value="NZ_CP013342.1"/>
</dbReference>
<organism evidence="11 12">
    <name type="scientific">Sphingopyxis terrae subsp. terrae NBRC 15098</name>
    <dbReference type="NCBI Taxonomy" id="1219058"/>
    <lineage>
        <taxon>Bacteria</taxon>
        <taxon>Pseudomonadati</taxon>
        <taxon>Pseudomonadota</taxon>
        <taxon>Alphaproteobacteria</taxon>
        <taxon>Sphingomonadales</taxon>
        <taxon>Sphingomonadaceae</taxon>
        <taxon>Sphingopyxis</taxon>
    </lineage>
</organism>
<name>A0A142VUR5_9SPHN</name>
<dbReference type="STRING" id="1219058.AOA14_02875"/>
<keyword evidence="4 9" id="KW-0812">Transmembrane</keyword>
<evidence type="ECO:0000256" key="9">
    <source>
        <dbReference type="SAM" id="Phobius"/>
    </source>
</evidence>
<feature type="region of interest" description="Disordered" evidence="8">
    <location>
        <begin position="229"/>
        <end position="260"/>
    </location>
</feature>
<dbReference type="PANTHER" id="PTHR38035:SF1">
    <property type="entry name" value="ANCILLARY SECYEG TRANSLOCON SUBUNIT"/>
    <property type="match status" value="1"/>
</dbReference>
<gene>
    <name evidence="11" type="ORF">AOA14_02875</name>
</gene>
<evidence type="ECO:0000256" key="6">
    <source>
        <dbReference type="ARBA" id="ARBA00023136"/>
    </source>
</evidence>
<evidence type="ECO:0000256" key="5">
    <source>
        <dbReference type="ARBA" id="ARBA00022989"/>
    </source>
</evidence>
<keyword evidence="6 9" id="KW-0472">Membrane</keyword>
<dbReference type="PANTHER" id="PTHR38035">
    <property type="entry name" value="UPF0070 PROTEIN YFGM"/>
    <property type="match status" value="1"/>
</dbReference>
<keyword evidence="5 9" id="KW-1133">Transmembrane helix</keyword>
<sequence length="260" mass="27374">MALSPTNNAAFLQEVDEAVRKDQLSSIMQRYGRWIVGAAIAALLAFGGYLYWEHRQTVARGEKAEQLLAAFDKAAAQPTAATADLKTLAGEGNAAYRAAALIEQSNMKAKDGDLKAAAALLAQVAGDAKLDQSMRDMALVRQTALEFDTMKPEAVIARMKPLVDATDPVSSWFGSAAELTAAAYYHLGQYDKAGALYARIAKAPATFKSLQSRTVQMAGMLGVDAVEDRAAESAAKDTTKDQQGGAAPGAAAAAKSEEAK</sequence>
<feature type="compositionally biased region" description="Low complexity" evidence="8">
    <location>
        <begin position="244"/>
        <end position="254"/>
    </location>
</feature>
<keyword evidence="3" id="KW-1003">Cell membrane</keyword>
<dbReference type="InterPro" id="IPR026039">
    <property type="entry name" value="YfgM"/>
</dbReference>
<dbReference type="Pfam" id="PF09976">
    <property type="entry name" value="TPR_21"/>
    <property type="match status" value="1"/>
</dbReference>
<evidence type="ECO:0000256" key="3">
    <source>
        <dbReference type="ARBA" id="ARBA00022475"/>
    </source>
</evidence>
<proteinExistence type="predicted"/>
<feature type="compositionally biased region" description="Basic and acidic residues" evidence="8">
    <location>
        <begin position="229"/>
        <end position="240"/>
    </location>
</feature>
<evidence type="ECO:0000256" key="7">
    <source>
        <dbReference type="ARBA" id="ARBA00023186"/>
    </source>
</evidence>
<dbReference type="AlphaFoldDB" id="A0A142VUR5"/>
<dbReference type="InterPro" id="IPR018704">
    <property type="entry name" value="SecYEG/CpoB_TPR"/>
</dbReference>
<reference evidence="12" key="1">
    <citation type="submission" date="2015-11" db="EMBL/GenBank/DDBJ databases">
        <title>Complete genome sequence of a polyethylene glycol-degrading strain Sphingopyxis terrae strain 203-1 (NBRC 15098).</title>
        <authorList>
            <person name="Yoshiyuki O."/>
            <person name="Shouta N."/>
            <person name="Nagata Y."/>
            <person name="Numata M."/>
            <person name="Tsuchikane K."/>
            <person name="Hosoyama A."/>
            <person name="Yamazoe A."/>
            <person name="Tsuda M."/>
            <person name="Fujita N."/>
            <person name="Kawai F."/>
        </authorList>
    </citation>
    <scope>NUCLEOTIDE SEQUENCE [LARGE SCALE GENOMIC DNA]</scope>
    <source>
        <strain evidence="12">203-1</strain>
    </source>
</reference>
<protein>
    <recommendedName>
        <fullName evidence="10">Ancillary SecYEG translocon subunit/Cell division coordinator CpoB TPR domain-containing protein</fullName>
    </recommendedName>
</protein>
<dbReference type="Proteomes" id="UP000076234">
    <property type="component" value="Chromosome"/>
</dbReference>
<keyword evidence="7" id="KW-0143">Chaperone</keyword>
<evidence type="ECO:0000259" key="10">
    <source>
        <dbReference type="Pfam" id="PF09976"/>
    </source>
</evidence>
<comment type="subcellular location">
    <subcellularLocation>
        <location evidence="2">Cell membrane</location>
    </subcellularLocation>
    <subcellularLocation>
        <location evidence="1">Membrane</location>
        <topology evidence="1">Single-pass membrane protein</topology>
    </subcellularLocation>
</comment>
<feature type="domain" description="Ancillary SecYEG translocon subunit/Cell division coordinator CpoB TPR" evidence="10">
    <location>
        <begin position="29"/>
        <end position="203"/>
    </location>
</feature>
<dbReference type="KEGG" id="ster:AOA14_02875"/>
<dbReference type="EMBL" id="CP013342">
    <property type="protein sequence ID" value="AMU93548.1"/>
    <property type="molecule type" value="Genomic_DNA"/>
</dbReference>
<evidence type="ECO:0000256" key="4">
    <source>
        <dbReference type="ARBA" id="ARBA00022692"/>
    </source>
</evidence>
<evidence type="ECO:0000313" key="12">
    <source>
        <dbReference type="Proteomes" id="UP000076234"/>
    </source>
</evidence>
<evidence type="ECO:0000256" key="8">
    <source>
        <dbReference type="SAM" id="MobiDB-lite"/>
    </source>
</evidence>
<evidence type="ECO:0000313" key="11">
    <source>
        <dbReference type="EMBL" id="AMU93548.1"/>
    </source>
</evidence>
<accession>A0A142VUR5</accession>
<evidence type="ECO:0000256" key="1">
    <source>
        <dbReference type="ARBA" id="ARBA00004167"/>
    </source>
</evidence>
<evidence type="ECO:0000256" key="2">
    <source>
        <dbReference type="ARBA" id="ARBA00004236"/>
    </source>
</evidence>
<dbReference type="GO" id="GO:0044877">
    <property type="term" value="F:protein-containing complex binding"/>
    <property type="evidence" value="ECO:0007669"/>
    <property type="project" value="InterPro"/>
</dbReference>
<reference evidence="11 12" key="2">
    <citation type="journal article" date="2016" name="Genome Announc.">
        <title>Complete Genome Sequence of Sphingopyxis terrae Strain 203-1 (NBRC 111660), a Polyethylene Glycol Degrader.</title>
        <authorList>
            <person name="Ohtsubo Y."/>
            <person name="Nonoyama S."/>
            <person name="Nagata Y."/>
            <person name="Numata M."/>
            <person name="Tsuchikane K."/>
            <person name="Hosoyama A."/>
            <person name="Yamazoe A."/>
            <person name="Tsuda M."/>
            <person name="Fujita N."/>
            <person name="Kawai F."/>
        </authorList>
    </citation>
    <scope>NUCLEOTIDE SEQUENCE [LARGE SCALE GENOMIC DNA]</scope>
    <source>
        <strain evidence="11 12">203-1</strain>
    </source>
</reference>
<feature type="transmembrane region" description="Helical" evidence="9">
    <location>
        <begin position="31"/>
        <end position="52"/>
    </location>
</feature>